<keyword evidence="2" id="KW-0812">Transmembrane</keyword>
<feature type="transmembrane region" description="Helical" evidence="2">
    <location>
        <begin position="204"/>
        <end position="223"/>
    </location>
</feature>
<protein>
    <recommendedName>
        <fullName evidence="5">Glycosyltransferase Family 1</fullName>
    </recommendedName>
</protein>
<organism evidence="3 4">
    <name type="scientific">Podospora aff. communis PSN243</name>
    <dbReference type="NCBI Taxonomy" id="3040156"/>
    <lineage>
        <taxon>Eukaryota</taxon>
        <taxon>Fungi</taxon>
        <taxon>Dikarya</taxon>
        <taxon>Ascomycota</taxon>
        <taxon>Pezizomycotina</taxon>
        <taxon>Sordariomycetes</taxon>
        <taxon>Sordariomycetidae</taxon>
        <taxon>Sordariales</taxon>
        <taxon>Podosporaceae</taxon>
        <taxon>Podospora</taxon>
    </lineage>
</organism>
<evidence type="ECO:0000256" key="2">
    <source>
        <dbReference type="SAM" id="Phobius"/>
    </source>
</evidence>
<gene>
    <name evidence="3" type="ORF">QBC34DRAFT_154906</name>
</gene>
<dbReference type="SUPFAM" id="SSF53756">
    <property type="entry name" value="UDP-Glycosyltransferase/glycogen phosphorylase"/>
    <property type="match status" value="1"/>
</dbReference>
<evidence type="ECO:0000256" key="1">
    <source>
        <dbReference type="ARBA" id="ARBA00022679"/>
    </source>
</evidence>
<dbReference type="Pfam" id="PF00201">
    <property type="entry name" value="UDPGT"/>
    <property type="match status" value="1"/>
</dbReference>
<keyword evidence="2" id="KW-0472">Membrane</keyword>
<accession>A0AAV9H2A9</accession>
<dbReference type="AlphaFoldDB" id="A0AAV9H2A9"/>
<comment type="caution">
    <text evidence="3">The sequence shown here is derived from an EMBL/GenBank/DDBJ whole genome shotgun (WGS) entry which is preliminary data.</text>
</comment>
<dbReference type="InterPro" id="IPR002213">
    <property type="entry name" value="UDP_glucos_trans"/>
</dbReference>
<sequence>MGSLRPAKRVLLITNSEHGQANVFLATSYALLTLNDDDVEVHFASFPPIEKFVSLTTQHALRDSSRARPITFHPIDGIDMVSAWTRPELVSEQEGLKAIDVIKLIYAIRRMMLLLKITLPWTGPEFVQILFSVIDIVHKVQPDVIAVDPAFSPALTALRQIRAKFVVLSPNTIKDFAMPHQPNGEPLWKYPCIGTYFPFPVPLVHIPANILLVLLAIILAAFFDSHRRSVQRHVAFHVPGARLTTLNDLSLNTHLGIRFLVANLPEIDFPLAVTPASIIPCGPMIRPALPLKEADPALAAWLGRAPTVYVNLGTHMLLDEGMAVDMATALRIALDAVEAVLWRDSKLKGLQVLWKLNRRGNYEVGKKGCKVWDVLGDEMMRSGRVKVVEWFEAEPTAVLEGGRVVCAVHHGGANSFLETVSAGIPQVVLPVWMDTYDFARRAEILGIGRWGNQGTEFGVIFKGQELGSALVDVLIGGKSSVYQRRARELADLCKRSGGGRVIAARQILAEITRDSSHDTSDGEKI</sequence>
<keyword evidence="2" id="KW-1133">Transmembrane helix</keyword>
<name>A0AAV9H2A9_9PEZI</name>
<keyword evidence="4" id="KW-1185">Reference proteome</keyword>
<evidence type="ECO:0000313" key="3">
    <source>
        <dbReference type="EMBL" id="KAK4454171.1"/>
    </source>
</evidence>
<reference evidence="3" key="2">
    <citation type="submission" date="2023-05" db="EMBL/GenBank/DDBJ databases">
        <authorList>
            <consortium name="Lawrence Berkeley National Laboratory"/>
            <person name="Steindorff A."/>
            <person name="Hensen N."/>
            <person name="Bonometti L."/>
            <person name="Westerberg I."/>
            <person name="Brannstrom I.O."/>
            <person name="Guillou S."/>
            <person name="Cros-Aarteil S."/>
            <person name="Calhoun S."/>
            <person name="Haridas S."/>
            <person name="Kuo A."/>
            <person name="Mondo S."/>
            <person name="Pangilinan J."/>
            <person name="Riley R."/>
            <person name="Labutti K."/>
            <person name="Andreopoulos B."/>
            <person name="Lipzen A."/>
            <person name="Chen C."/>
            <person name="Yanf M."/>
            <person name="Daum C."/>
            <person name="Ng V."/>
            <person name="Clum A."/>
            <person name="Ohm R."/>
            <person name="Martin F."/>
            <person name="Silar P."/>
            <person name="Natvig D."/>
            <person name="Lalanne C."/>
            <person name="Gautier V."/>
            <person name="Ament-Velasquez S.L."/>
            <person name="Kruys A."/>
            <person name="Hutchinson M.I."/>
            <person name="Powell A.J."/>
            <person name="Barry K."/>
            <person name="Miller A.N."/>
            <person name="Grigoriev I.V."/>
            <person name="Debuchy R."/>
            <person name="Gladieux P."/>
            <person name="Thoren M.H."/>
            <person name="Johannesson H."/>
        </authorList>
    </citation>
    <scope>NUCLEOTIDE SEQUENCE</scope>
    <source>
        <strain evidence="3">PSN243</strain>
    </source>
</reference>
<evidence type="ECO:0000313" key="4">
    <source>
        <dbReference type="Proteomes" id="UP001321760"/>
    </source>
</evidence>
<dbReference type="EMBL" id="MU865917">
    <property type="protein sequence ID" value="KAK4454171.1"/>
    <property type="molecule type" value="Genomic_DNA"/>
</dbReference>
<dbReference type="InterPro" id="IPR050426">
    <property type="entry name" value="Glycosyltransferase_28"/>
</dbReference>
<reference evidence="3" key="1">
    <citation type="journal article" date="2023" name="Mol. Phylogenet. Evol.">
        <title>Genome-scale phylogeny and comparative genomics of the fungal order Sordariales.</title>
        <authorList>
            <person name="Hensen N."/>
            <person name="Bonometti L."/>
            <person name="Westerberg I."/>
            <person name="Brannstrom I.O."/>
            <person name="Guillou S."/>
            <person name="Cros-Aarteil S."/>
            <person name="Calhoun S."/>
            <person name="Haridas S."/>
            <person name="Kuo A."/>
            <person name="Mondo S."/>
            <person name="Pangilinan J."/>
            <person name="Riley R."/>
            <person name="LaButti K."/>
            <person name="Andreopoulos B."/>
            <person name="Lipzen A."/>
            <person name="Chen C."/>
            <person name="Yan M."/>
            <person name="Daum C."/>
            <person name="Ng V."/>
            <person name="Clum A."/>
            <person name="Steindorff A."/>
            <person name="Ohm R.A."/>
            <person name="Martin F."/>
            <person name="Silar P."/>
            <person name="Natvig D.O."/>
            <person name="Lalanne C."/>
            <person name="Gautier V."/>
            <person name="Ament-Velasquez S.L."/>
            <person name="Kruys A."/>
            <person name="Hutchinson M.I."/>
            <person name="Powell A.J."/>
            <person name="Barry K."/>
            <person name="Miller A.N."/>
            <person name="Grigoriev I.V."/>
            <person name="Debuchy R."/>
            <person name="Gladieux P."/>
            <person name="Hiltunen Thoren M."/>
            <person name="Johannesson H."/>
        </authorList>
    </citation>
    <scope>NUCLEOTIDE SEQUENCE</scope>
    <source>
        <strain evidence="3">PSN243</strain>
    </source>
</reference>
<evidence type="ECO:0008006" key="5">
    <source>
        <dbReference type="Google" id="ProtNLM"/>
    </source>
</evidence>
<dbReference type="CDD" id="cd03784">
    <property type="entry name" value="GT1_Gtf-like"/>
    <property type="match status" value="1"/>
</dbReference>
<keyword evidence="1" id="KW-0808">Transferase</keyword>
<dbReference type="GO" id="GO:0008194">
    <property type="term" value="F:UDP-glycosyltransferase activity"/>
    <property type="evidence" value="ECO:0007669"/>
    <property type="project" value="InterPro"/>
</dbReference>
<proteinExistence type="predicted"/>
<dbReference type="PANTHER" id="PTHR48050">
    <property type="entry name" value="STEROL 3-BETA-GLUCOSYLTRANSFERASE"/>
    <property type="match status" value="1"/>
</dbReference>
<dbReference type="Gene3D" id="3.40.50.2000">
    <property type="entry name" value="Glycogen Phosphorylase B"/>
    <property type="match status" value="2"/>
</dbReference>
<dbReference type="Proteomes" id="UP001321760">
    <property type="component" value="Unassembled WGS sequence"/>
</dbReference>
<dbReference type="PANTHER" id="PTHR48050:SF13">
    <property type="entry name" value="STEROL 3-BETA-GLUCOSYLTRANSFERASE UGT80A2"/>
    <property type="match status" value="1"/>
</dbReference>